<dbReference type="AlphaFoldDB" id="I4D430"/>
<dbReference type="RefSeq" id="WP_014826561.1">
    <property type="nucleotide sequence ID" value="NC_018068.1"/>
</dbReference>
<name>I4D430_DESAJ</name>
<dbReference type="NCBIfam" id="TIGR02869">
    <property type="entry name" value="spore_SleB"/>
    <property type="match status" value="1"/>
</dbReference>
<dbReference type="KEGG" id="dai:Desaci_1549"/>
<evidence type="ECO:0000256" key="2">
    <source>
        <dbReference type="ARBA" id="ARBA00018364"/>
    </source>
</evidence>
<dbReference type="eggNOG" id="COG3773">
    <property type="taxonomic scope" value="Bacteria"/>
</dbReference>
<dbReference type="Gene3D" id="6.20.240.60">
    <property type="match status" value="1"/>
</dbReference>
<keyword evidence="6" id="KW-0749">Sporulation</keyword>
<evidence type="ECO:0000256" key="9">
    <source>
        <dbReference type="SAM" id="SignalP"/>
    </source>
</evidence>
<dbReference type="GO" id="GO:0030435">
    <property type="term" value="P:sporulation resulting in formation of a cellular spore"/>
    <property type="evidence" value="ECO:0007669"/>
    <property type="project" value="UniProtKB-KW"/>
</dbReference>
<evidence type="ECO:0000313" key="13">
    <source>
        <dbReference type="Proteomes" id="UP000002892"/>
    </source>
</evidence>
<dbReference type="InterPro" id="IPR011105">
    <property type="entry name" value="Cell_wall_hydrolase_SleB"/>
</dbReference>
<dbReference type="SUPFAM" id="SSF47090">
    <property type="entry name" value="PGBD-like"/>
    <property type="match status" value="1"/>
</dbReference>
<evidence type="ECO:0000313" key="12">
    <source>
        <dbReference type="EMBL" id="AFM40554.1"/>
    </source>
</evidence>
<feature type="signal peptide" evidence="9">
    <location>
        <begin position="1"/>
        <end position="32"/>
    </location>
</feature>
<protein>
    <recommendedName>
        <fullName evidence="2 8">Spore cortex-lytic enzyme</fullName>
    </recommendedName>
</protein>
<gene>
    <name evidence="12" type="ordered locus">Desaci_1549</name>
</gene>
<evidence type="ECO:0000256" key="7">
    <source>
        <dbReference type="ARBA" id="ARBA00023316"/>
    </source>
</evidence>
<dbReference type="STRING" id="646529.Desaci_1549"/>
<feature type="domain" description="Cell wall hydrolase SleB" evidence="11">
    <location>
        <begin position="125"/>
        <end position="223"/>
    </location>
</feature>
<dbReference type="Proteomes" id="UP000002892">
    <property type="component" value="Chromosome"/>
</dbReference>
<keyword evidence="3" id="KW-0309">Germination</keyword>
<keyword evidence="13" id="KW-1185">Reference proteome</keyword>
<evidence type="ECO:0000256" key="3">
    <source>
        <dbReference type="ARBA" id="ARBA00022544"/>
    </source>
</evidence>
<comment type="similarity">
    <text evidence="1">Belongs to the SleB family.</text>
</comment>
<proteinExistence type="inferred from homology"/>
<dbReference type="InterPro" id="IPR002477">
    <property type="entry name" value="Peptidoglycan-bd-like"/>
</dbReference>
<dbReference type="GO" id="GO:0071555">
    <property type="term" value="P:cell wall organization"/>
    <property type="evidence" value="ECO:0007669"/>
    <property type="project" value="UniProtKB-KW"/>
</dbReference>
<dbReference type="OrthoDB" id="9785345at2"/>
<dbReference type="InterPro" id="IPR014224">
    <property type="entry name" value="Spore_cortex_SleB"/>
</dbReference>
<keyword evidence="4 9" id="KW-0732">Signal</keyword>
<evidence type="ECO:0000256" key="6">
    <source>
        <dbReference type="ARBA" id="ARBA00022969"/>
    </source>
</evidence>
<sequence>MKKHTMLIWQKLLVIGTLALMCSMAFAPVAQAATILKVGSRGSDVLTLQGELSNLGYSVGTLDGIYGPKTLAAVEAFQQSDHLQVDGIDGPLTQAALEKTSGKVVSYSNTDTNLLARVVNGEARGESYSGQVAVAAVVLNRVADPVFPNTIAGVIYQPGAFTSVSDGQINLTPSASAISAAKEAESGVDPTGGALYFFNPAKTTNKFLWSQPETTQIGNQIFAK</sequence>
<evidence type="ECO:0000256" key="4">
    <source>
        <dbReference type="ARBA" id="ARBA00022729"/>
    </source>
</evidence>
<dbReference type="Gene3D" id="1.10.101.10">
    <property type="entry name" value="PGBD-like superfamily/PGBD"/>
    <property type="match status" value="1"/>
</dbReference>
<evidence type="ECO:0000256" key="1">
    <source>
        <dbReference type="ARBA" id="ARBA00007010"/>
    </source>
</evidence>
<keyword evidence="7" id="KW-0961">Cell wall biogenesis/degradation</keyword>
<reference evidence="12 13" key="1">
    <citation type="journal article" date="2012" name="J. Bacteriol.">
        <title>Complete genome sequences of Desulfosporosinus orientis DSM765T, Desulfosporosinus youngiae DSM17734T, Desulfosporosinus meridiei DSM13257T, and Desulfosporosinus acidiphilus DSM22704T.</title>
        <authorList>
            <person name="Pester M."/>
            <person name="Brambilla E."/>
            <person name="Alazard D."/>
            <person name="Rattei T."/>
            <person name="Weinmaier T."/>
            <person name="Han J."/>
            <person name="Lucas S."/>
            <person name="Lapidus A."/>
            <person name="Cheng J.F."/>
            <person name="Goodwin L."/>
            <person name="Pitluck S."/>
            <person name="Peters L."/>
            <person name="Ovchinnikova G."/>
            <person name="Teshima H."/>
            <person name="Detter J.C."/>
            <person name="Han C.S."/>
            <person name="Tapia R."/>
            <person name="Land M.L."/>
            <person name="Hauser L."/>
            <person name="Kyrpides N.C."/>
            <person name="Ivanova N.N."/>
            <person name="Pagani I."/>
            <person name="Huntmann M."/>
            <person name="Wei C.L."/>
            <person name="Davenport K.W."/>
            <person name="Daligault H."/>
            <person name="Chain P.S."/>
            <person name="Chen A."/>
            <person name="Mavromatis K."/>
            <person name="Markowitz V."/>
            <person name="Szeto E."/>
            <person name="Mikhailova N."/>
            <person name="Pati A."/>
            <person name="Wagner M."/>
            <person name="Woyke T."/>
            <person name="Ollivier B."/>
            <person name="Klenk H.P."/>
            <person name="Spring S."/>
            <person name="Loy A."/>
        </authorList>
    </citation>
    <scope>NUCLEOTIDE SEQUENCE [LARGE SCALE GENOMIC DNA]</scope>
    <source>
        <strain evidence="13">DSM 22704 / JCM 16185 / SJ4</strain>
    </source>
</reference>
<evidence type="ECO:0000256" key="5">
    <source>
        <dbReference type="ARBA" id="ARBA00022801"/>
    </source>
</evidence>
<dbReference type="eggNOG" id="COG3409">
    <property type="taxonomic scope" value="Bacteria"/>
</dbReference>
<dbReference type="InterPro" id="IPR042047">
    <property type="entry name" value="SleB_dom1"/>
</dbReference>
<dbReference type="Pfam" id="PF07486">
    <property type="entry name" value="Hydrolase_2"/>
    <property type="match status" value="1"/>
</dbReference>
<dbReference type="GO" id="GO:0016787">
    <property type="term" value="F:hydrolase activity"/>
    <property type="evidence" value="ECO:0007669"/>
    <property type="project" value="UniProtKB-KW"/>
</dbReference>
<accession>I4D430</accession>
<dbReference type="EMBL" id="CP003639">
    <property type="protein sequence ID" value="AFM40554.1"/>
    <property type="molecule type" value="Genomic_DNA"/>
</dbReference>
<dbReference type="InterPro" id="IPR036366">
    <property type="entry name" value="PGBDSf"/>
</dbReference>
<dbReference type="Pfam" id="PF01471">
    <property type="entry name" value="PG_binding_1"/>
    <property type="match status" value="1"/>
</dbReference>
<evidence type="ECO:0000256" key="8">
    <source>
        <dbReference type="NCBIfam" id="TIGR02869"/>
    </source>
</evidence>
<organism evidence="12 13">
    <name type="scientific">Desulfosporosinus acidiphilus (strain DSM 22704 / JCM 16185 / SJ4)</name>
    <dbReference type="NCBI Taxonomy" id="646529"/>
    <lineage>
        <taxon>Bacteria</taxon>
        <taxon>Bacillati</taxon>
        <taxon>Bacillota</taxon>
        <taxon>Clostridia</taxon>
        <taxon>Eubacteriales</taxon>
        <taxon>Desulfitobacteriaceae</taxon>
        <taxon>Desulfosporosinus</taxon>
    </lineage>
</organism>
<dbReference type="HOGENOM" id="CLU_053345_0_0_9"/>
<dbReference type="Gene3D" id="1.10.10.2520">
    <property type="entry name" value="Cell wall hydrolase SleB, domain 1"/>
    <property type="match status" value="1"/>
</dbReference>
<dbReference type="GO" id="GO:0009847">
    <property type="term" value="P:spore germination"/>
    <property type="evidence" value="ECO:0007669"/>
    <property type="project" value="UniProtKB-UniRule"/>
</dbReference>
<feature type="domain" description="Peptidoglycan binding-like" evidence="10">
    <location>
        <begin position="41"/>
        <end position="97"/>
    </location>
</feature>
<keyword evidence="5" id="KW-0378">Hydrolase</keyword>
<dbReference type="InterPro" id="IPR036365">
    <property type="entry name" value="PGBD-like_sf"/>
</dbReference>
<feature type="chain" id="PRO_5003688535" description="Spore cortex-lytic enzyme" evidence="9">
    <location>
        <begin position="33"/>
        <end position="224"/>
    </location>
</feature>
<evidence type="ECO:0000259" key="10">
    <source>
        <dbReference type="Pfam" id="PF01471"/>
    </source>
</evidence>
<evidence type="ECO:0000259" key="11">
    <source>
        <dbReference type="Pfam" id="PF07486"/>
    </source>
</evidence>